<evidence type="ECO:0000256" key="2">
    <source>
        <dbReference type="ARBA" id="ARBA00004574"/>
    </source>
</evidence>
<dbReference type="CDD" id="cd11655">
    <property type="entry name" value="rap1_myb-like"/>
    <property type="match status" value="1"/>
</dbReference>
<feature type="region of interest" description="Disordered" evidence="7">
    <location>
        <begin position="57"/>
        <end position="94"/>
    </location>
</feature>
<keyword evidence="4" id="KW-0158">Chromosome</keyword>
<feature type="region of interest" description="Disordered" evidence="7">
    <location>
        <begin position="248"/>
        <end position="270"/>
    </location>
</feature>
<dbReference type="InterPro" id="IPR015010">
    <property type="entry name" value="TERF2IP_Myb"/>
</dbReference>
<dbReference type="GO" id="GO:0031848">
    <property type="term" value="P:protection from non-homologous end joining at telomere"/>
    <property type="evidence" value="ECO:0007669"/>
    <property type="project" value="TreeGrafter"/>
</dbReference>
<dbReference type="PANTHER" id="PTHR16466:SF6">
    <property type="entry name" value="TELOMERIC REPEAT-BINDING FACTOR 2-INTERACTING PROTEIN 1"/>
    <property type="match status" value="1"/>
</dbReference>
<dbReference type="SUPFAM" id="SSF46689">
    <property type="entry name" value="Homeodomain-like"/>
    <property type="match status" value="1"/>
</dbReference>
<accession>A0A2J7RPY3</accession>
<feature type="compositionally biased region" description="Basic and acidic residues" evidence="7">
    <location>
        <begin position="764"/>
        <end position="774"/>
    </location>
</feature>
<keyword evidence="6" id="KW-0539">Nucleus</keyword>
<dbReference type="GO" id="GO:0010833">
    <property type="term" value="P:telomere maintenance via telomere lengthening"/>
    <property type="evidence" value="ECO:0007669"/>
    <property type="project" value="TreeGrafter"/>
</dbReference>
<reference evidence="9 10" key="1">
    <citation type="submission" date="2017-12" db="EMBL/GenBank/DDBJ databases">
        <title>Hemimetabolous genomes reveal molecular basis of termite eusociality.</title>
        <authorList>
            <person name="Harrison M.C."/>
            <person name="Jongepier E."/>
            <person name="Robertson H.M."/>
            <person name="Arning N."/>
            <person name="Bitard-Feildel T."/>
            <person name="Chao H."/>
            <person name="Childers C.P."/>
            <person name="Dinh H."/>
            <person name="Doddapaneni H."/>
            <person name="Dugan S."/>
            <person name="Gowin J."/>
            <person name="Greiner C."/>
            <person name="Han Y."/>
            <person name="Hu H."/>
            <person name="Hughes D.S.T."/>
            <person name="Huylmans A.-K."/>
            <person name="Kemena C."/>
            <person name="Kremer L.P.M."/>
            <person name="Lee S.L."/>
            <person name="Lopez-Ezquerra A."/>
            <person name="Mallet L."/>
            <person name="Monroy-Kuhn J.M."/>
            <person name="Moser A."/>
            <person name="Murali S.C."/>
            <person name="Muzny D.M."/>
            <person name="Otani S."/>
            <person name="Piulachs M.-D."/>
            <person name="Poelchau M."/>
            <person name="Qu J."/>
            <person name="Schaub F."/>
            <person name="Wada-Katsumata A."/>
            <person name="Worley K.C."/>
            <person name="Xie Q."/>
            <person name="Ylla G."/>
            <person name="Poulsen M."/>
            <person name="Gibbs R.A."/>
            <person name="Schal C."/>
            <person name="Richards S."/>
            <person name="Belles X."/>
            <person name="Korb J."/>
            <person name="Bornberg-Bauer E."/>
        </authorList>
    </citation>
    <scope>NUCLEOTIDE SEQUENCE [LARGE SCALE GENOMIC DNA]</scope>
    <source>
        <tissue evidence="9">Whole body</tissue>
    </source>
</reference>
<gene>
    <name evidence="9" type="ORF">B7P43_G12898</name>
</gene>
<comment type="subcellular location">
    <subcellularLocation>
        <location evidence="2">Chromosome</location>
        <location evidence="2">Telomere</location>
    </subcellularLocation>
    <subcellularLocation>
        <location evidence="1">Nucleus</location>
    </subcellularLocation>
</comment>
<evidence type="ECO:0000256" key="5">
    <source>
        <dbReference type="ARBA" id="ARBA00022895"/>
    </source>
</evidence>
<proteinExistence type="inferred from homology"/>
<evidence type="ECO:0000313" key="9">
    <source>
        <dbReference type="EMBL" id="PNF42892.1"/>
    </source>
</evidence>
<feature type="region of interest" description="Disordered" evidence="7">
    <location>
        <begin position="974"/>
        <end position="1007"/>
    </location>
</feature>
<protein>
    <recommendedName>
        <fullName evidence="8">TERF2-interacting telomeric protein 1 Myb domain-containing protein</fullName>
    </recommendedName>
</protein>
<dbReference type="OrthoDB" id="10257855at2759"/>
<feature type="compositionally biased region" description="Basic and acidic residues" evidence="7">
    <location>
        <begin position="70"/>
        <end position="83"/>
    </location>
</feature>
<name>A0A2J7RPY3_9NEOP</name>
<dbReference type="Pfam" id="PF08914">
    <property type="entry name" value="Myb_Rap1"/>
    <property type="match status" value="1"/>
</dbReference>
<dbReference type="InterPro" id="IPR009057">
    <property type="entry name" value="Homeodomain-like_sf"/>
</dbReference>
<sequence>MMEEKMVCNKRTWQSMKEQFFKKILPDIESFNLSESQISRFKNLKSSNSLRHWERQSLKSSALEEPSDQLNRRTDSSTKDNHKQNNLYIEPQGNENEPCFLRNANYYTEAEDKALLNFVVQRERYSETGGVRLWKLMERKQVLPGRSWQSMKERYRKVLTRKLDQYLPSDVVNQIMKAEIRGSKWKMKKRKPSVAACMLSPRSHEIYSMQMTEPESDISKTQPNCLALDCTCCSNSSTNTSIKSIKSTVPVVSGTPNKREPPKNPIHSPKRKLFSQRKSLVEFTPVSEDKRRKQSSKYIYKPNLQIHHLTKGNRKRDAKGCNRVTKVAAVANAQKESQPNEDMAPYGTRKSDVVVCNTKCTCQGIGTHQKNSGGSFAEEITNKESHTLVSEGDLLKLRGASENSILDDNVVHINNEANKNYQELQISRTRVDSLMCLLRSSSSESHLDIISGEETEFELNVPTCPDSAQEILHVHEEEMGSNDLSFGVQTALNKKGKINGMSVEGGNEGETLNNHERISDKREEGQGTSCAHILKDRSVMEELSCGKPQDKEISEKSSCELNLADSSYKQSLLKNDHSIHKVTVCPKTQSGDKHSVTKSLSQSSCFEGCESHSCIHDNTLNGEDIGSRENGPNILLLKHSIPDCQNSNGKLTETNGNEGEEVDEECIEKYLNLNLMQSWREENEIGNGKVGTDGNREDGSDIPIPDMYKVYGENGAYLNVSNSIKNILNDSVCIFKDNQFEILDIPDFISIRADGNQQESGTGDSEHGSKETPRTRIVSANSSRTTDNTNHDILLAQPDATVSHSTKVLYHPAGKKIPSVRQNRHTVCTELGEERLIGPLPTESDKKSGQNQTQAALPNGLGTGQTIETRCNNKSLISGRNNQNGKFLLSTQVTENDDKHLLEADSSLLKSGKNTIIKKCKQNKDCVSSIHAKEKILDDLLSQRQGATSESRCTGFAAQTMDATSECEEVRNLEQPVSSEHQGNSTDWFESSTDNSDSPVQESGSSGHDLHEACCSLTASTISTDDSCAMFSHSNAYKKLRKKRWKETADCSICDRTQNMEPCMPDI</sequence>
<evidence type="ECO:0000256" key="1">
    <source>
        <dbReference type="ARBA" id="ARBA00004123"/>
    </source>
</evidence>
<dbReference type="InParanoid" id="A0A2J7RPY3"/>
<feature type="domain" description="TERF2-interacting telomeric protein 1 Myb" evidence="8">
    <location>
        <begin position="107"/>
        <end position="164"/>
    </location>
</feature>
<evidence type="ECO:0000313" key="10">
    <source>
        <dbReference type="Proteomes" id="UP000235965"/>
    </source>
</evidence>
<feature type="region of interest" description="Disordered" evidence="7">
    <location>
        <begin position="838"/>
        <end position="865"/>
    </location>
</feature>
<evidence type="ECO:0000256" key="6">
    <source>
        <dbReference type="ARBA" id="ARBA00023242"/>
    </source>
</evidence>
<keyword evidence="10" id="KW-1185">Reference proteome</keyword>
<dbReference type="Gene3D" id="1.10.10.60">
    <property type="entry name" value="Homeodomain-like"/>
    <property type="match status" value="1"/>
</dbReference>
<feature type="compositionally biased region" description="Polar residues" evidence="7">
    <location>
        <begin position="975"/>
        <end position="1006"/>
    </location>
</feature>
<keyword evidence="5" id="KW-0779">Telomere</keyword>
<dbReference type="EMBL" id="NEVH01001354">
    <property type="protein sequence ID" value="PNF42892.1"/>
    <property type="molecule type" value="Genomic_DNA"/>
</dbReference>
<comment type="caution">
    <text evidence="9">The sequence shown here is derived from an EMBL/GenBank/DDBJ whole genome shotgun (WGS) entry which is preliminary data.</text>
</comment>
<evidence type="ECO:0000256" key="4">
    <source>
        <dbReference type="ARBA" id="ARBA00022454"/>
    </source>
</evidence>
<feature type="compositionally biased region" description="Polar residues" evidence="7">
    <location>
        <begin position="778"/>
        <end position="788"/>
    </location>
</feature>
<dbReference type="Proteomes" id="UP000235965">
    <property type="component" value="Unassembled WGS sequence"/>
</dbReference>
<dbReference type="GO" id="GO:0042162">
    <property type="term" value="F:telomeric DNA binding"/>
    <property type="evidence" value="ECO:0007669"/>
    <property type="project" value="TreeGrafter"/>
</dbReference>
<evidence type="ECO:0000256" key="3">
    <source>
        <dbReference type="ARBA" id="ARBA00010467"/>
    </source>
</evidence>
<evidence type="ECO:0000256" key="7">
    <source>
        <dbReference type="SAM" id="MobiDB-lite"/>
    </source>
</evidence>
<evidence type="ECO:0000259" key="8">
    <source>
        <dbReference type="Pfam" id="PF08914"/>
    </source>
</evidence>
<dbReference type="GO" id="GO:0070187">
    <property type="term" value="C:shelterin complex"/>
    <property type="evidence" value="ECO:0007669"/>
    <property type="project" value="TreeGrafter"/>
</dbReference>
<organism evidence="9 10">
    <name type="scientific">Cryptotermes secundus</name>
    <dbReference type="NCBI Taxonomy" id="105785"/>
    <lineage>
        <taxon>Eukaryota</taxon>
        <taxon>Metazoa</taxon>
        <taxon>Ecdysozoa</taxon>
        <taxon>Arthropoda</taxon>
        <taxon>Hexapoda</taxon>
        <taxon>Insecta</taxon>
        <taxon>Pterygota</taxon>
        <taxon>Neoptera</taxon>
        <taxon>Polyneoptera</taxon>
        <taxon>Dictyoptera</taxon>
        <taxon>Blattodea</taxon>
        <taxon>Blattoidea</taxon>
        <taxon>Termitoidae</taxon>
        <taxon>Kalotermitidae</taxon>
        <taxon>Cryptotermitinae</taxon>
        <taxon>Cryptotermes</taxon>
    </lineage>
</organism>
<feature type="region of interest" description="Disordered" evidence="7">
    <location>
        <begin position="754"/>
        <end position="791"/>
    </location>
</feature>
<dbReference type="STRING" id="105785.A0A2J7RPY3"/>
<dbReference type="AlphaFoldDB" id="A0A2J7RPY3"/>
<comment type="similarity">
    <text evidence="3">Belongs to the RAP1 family.</text>
</comment>
<dbReference type="PANTHER" id="PTHR16466">
    <property type="entry name" value="TELOMERE REPEAT-BINDING FACTOR 2-INTERACTING PROTEIN 1"/>
    <property type="match status" value="1"/>
</dbReference>
<dbReference type="InterPro" id="IPR039595">
    <property type="entry name" value="TE2IP/Rap1"/>
</dbReference>